<protein>
    <submittedName>
        <fullName evidence="3">ParA family protein</fullName>
    </submittedName>
</protein>
<dbReference type="PIRSF" id="PIRSF009320">
    <property type="entry name" value="Nuc_binding_HP_1000"/>
    <property type="match status" value="1"/>
</dbReference>
<dbReference type="PANTHER" id="PTHR13696">
    <property type="entry name" value="P-LOOP CONTAINING NUCLEOSIDE TRIPHOSPHATE HYDROLASE"/>
    <property type="match status" value="1"/>
</dbReference>
<dbReference type="RefSeq" id="WP_207249139.1">
    <property type="nucleotide sequence ID" value="NZ_CP072750.1"/>
</dbReference>
<dbReference type="AlphaFoldDB" id="A0A8B0SPS6"/>
<dbReference type="SUPFAM" id="SSF52540">
    <property type="entry name" value="P-loop containing nucleoside triphosphate hydrolases"/>
    <property type="match status" value="1"/>
</dbReference>
<dbReference type="EMBL" id="CP072750">
    <property type="protein sequence ID" value="QTX12949.1"/>
    <property type="molecule type" value="Genomic_DNA"/>
</dbReference>
<evidence type="ECO:0000313" key="4">
    <source>
        <dbReference type="Proteomes" id="UP000664466"/>
    </source>
</evidence>
<geneLocation type="plasmid" evidence="3">
    <name>pTfr153</name>
</geneLocation>
<name>A0A8B0SPS6_9GAMM</name>
<dbReference type="CDD" id="cd02042">
    <property type="entry name" value="ParAB_family"/>
    <property type="match status" value="1"/>
</dbReference>
<dbReference type="Gene3D" id="3.40.50.300">
    <property type="entry name" value="P-loop containing nucleotide triphosphate hydrolases"/>
    <property type="match status" value="1"/>
</dbReference>
<evidence type="ECO:0000313" key="3">
    <source>
        <dbReference type="EMBL" id="QTX12949.1"/>
    </source>
</evidence>
<dbReference type="Pfam" id="PF13614">
    <property type="entry name" value="AAA_31"/>
    <property type="match status" value="1"/>
</dbReference>
<reference evidence="3" key="2">
    <citation type="submission" date="2021-04" db="EMBL/GenBank/DDBJ databases">
        <title>Complete Genome and methylome analysis of Thiothrix fructosivorans ATCC 49748.</title>
        <authorList>
            <person name="Fomenkov A."/>
            <person name="Sun L."/>
            <person name="Vincze T."/>
            <person name="Grabovich M.Y."/>
            <person name="Roberts R.J."/>
        </authorList>
    </citation>
    <scope>NUCLEOTIDE SEQUENCE</scope>
    <source>
        <strain evidence="3">ATCC 49748</strain>
        <plasmid evidence="3">pTfr153</plasmid>
    </source>
</reference>
<accession>A0A8B0SPS6</accession>
<dbReference type="InterPro" id="IPR025669">
    <property type="entry name" value="AAA_dom"/>
</dbReference>
<dbReference type="InterPro" id="IPR050678">
    <property type="entry name" value="DNA_Partitioning_ATPase"/>
</dbReference>
<dbReference type="Proteomes" id="UP000664466">
    <property type="component" value="Unassembled WGS sequence"/>
</dbReference>
<keyword evidence="4" id="KW-1185">Reference proteome</keyword>
<evidence type="ECO:0000259" key="1">
    <source>
        <dbReference type="Pfam" id="PF13614"/>
    </source>
</evidence>
<reference evidence="2 4" key="1">
    <citation type="submission" date="2021-03" db="EMBL/GenBank/DDBJ databases">
        <title>Draft genome and methylome analysis of Thiotrix fructosivoruns ATCC 49748.</title>
        <authorList>
            <person name="Fomenkov A."/>
            <person name="Grabovich M.Y."/>
            <person name="Roberts R.J."/>
        </authorList>
    </citation>
    <scope>NUCLEOTIDE SEQUENCE [LARGE SCALE GENOMIC DNA]</scope>
    <source>
        <strain evidence="2 4">ATCC 49748</strain>
        <plasmid evidence="2">pTfr153</plasmid>
    </source>
</reference>
<sequence length="259" mass="28583">MTKIISFANQKGGVGKSTLCIQMAFYLAERKHRVLVVDMDGQGNTSSRLARREGEEEAEYYGTKTSELFSPKLENIKVMHCPYGMDLIHTPKNDPDLFEMEAIPLNQAVNPRRNLFPLFPNYDYVLLDCPPSLGRKLVAALAMSTHVACPVQLSGFAVDGVEGLLNTIISVKNTLNPSIEILGIIINNMNSRSMTHLKALKQLQAEIPDLIFKHGIASRAPLDNATNLGIPVWKIRSGAANEAAREVKAVLNEILMRAN</sequence>
<dbReference type="EMBL" id="JAFMPM010000004">
    <property type="protein sequence ID" value="MBO0611495.1"/>
    <property type="molecule type" value="Genomic_DNA"/>
</dbReference>
<feature type="domain" description="AAA" evidence="1">
    <location>
        <begin position="2"/>
        <end position="181"/>
    </location>
</feature>
<gene>
    <name evidence="2" type="ORF">J1836_00920</name>
    <name evidence="3" type="ORF">J1836_020500</name>
</gene>
<proteinExistence type="predicted"/>
<organism evidence="3">
    <name type="scientific">Thiothrix fructosivorans</name>
    <dbReference type="NCBI Taxonomy" id="111770"/>
    <lineage>
        <taxon>Bacteria</taxon>
        <taxon>Pseudomonadati</taxon>
        <taxon>Pseudomonadota</taxon>
        <taxon>Gammaproteobacteria</taxon>
        <taxon>Thiotrichales</taxon>
        <taxon>Thiotrichaceae</taxon>
        <taxon>Thiothrix</taxon>
    </lineage>
</organism>
<keyword evidence="3" id="KW-0614">Plasmid</keyword>
<dbReference type="InterPro" id="IPR027417">
    <property type="entry name" value="P-loop_NTPase"/>
</dbReference>
<evidence type="ECO:0000313" key="2">
    <source>
        <dbReference type="EMBL" id="MBO0611495.1"/>
    </source>
</evidence>
<dbReference type="PANTHER" id="PTHR13696:SF99">
    <property type="entry name" value="COBYRINIC ACID AC-DIAMIDE SYNTHASE"/>
    <property type="match status" value="1"/>
</dbReference>